<dbReference type="InterPro" id="IPR001849">
    <property type="entry name" value="PH_domain"/>
</dbReference>
<dbReference type="SUPFAM" id="SSF101576">
    <property type="entry name" value="Supernatant protein factor (SPF), C-terminal domain"/>
    <property type="match status" value="1"/>
</dbReference>
<sequence>MQEIEIPPKDLHFHYVRIDIVNQKILWWFSTKRKNVSFGLFYKQTPEPLPGGVIVAETAEGLPVSRRQSMMHAQKHATNALTERLGSGTETSQSSAGSHLTTGTVSLKSAPEAFHQEGLGHGNAATLPSRRQKARASSTAYAAAKLLGLVEVLPIEHYESSKATIRGEYIAPKPGTYVLCFDNTFSISTSKVLHYSVGVTRPGNRGFKTHQERSDKESTESGTPPVTPPFTDVTNSAPGEAHPNSEGPMDSTRSLPSTVSRTPSSTTPSRQNSDPLTIRTNVTAQDVHPISRASIHIDNHESAPDLEGWLLKKKRKKIQGWAKRWVKLHRGVLSYAKSEDDVIRGAVQVAMAVVSTVPKQRLINVDSGTTLYQFRALNDSDYSVWFTALQEVKDHAHHWGVPLSARPSIADLPQGSATLGGSGVQLNEVSVLQSPVMADIKNIRTSQIAYVLQETHVGAVRELEQAQQTLARLRQEICSASEATQLQSLTTLVQDLESHLGQCRSYEQWYYGSLWELSRAYTRSKSRFASRHSLQRANSNVLSRTPSLLRNRSHSQLAGEPGSPSPAIATLDKHGVGDWPHSPHGVQTPSGYVSARASIDNLAEFASVESDDDLFFDAMDASLIEDVVVAPDGAMHSGETDQADQDSDSSEIALSATSTSDDAQPQQRVPSDDSRTVSVKSLTGDSLPPTRKERAVRFATTVDEGRVQRDHIKNFHRRTTLPSPVCCEPANIISILRKNIGKDLSSVAMPISLNEPINVLQSLCEELEYVDLVHQAAKCQDSLDRLMFVVAFTVSPFASRVTRGTRKPFNPLLGETYELDLPEKGFRYFAEKVSHHPPVMACHAIGSDFTWWQDTKVKNKFWGKSMELMSEGMVHLQLTAFGDHFTYTKPSTWVRNMMSTNKYLEFSGKVEVVNHTTGDVAHVVFKESGYFSSSNNEVTATLYRGVDGKVPKILSQTPVDRRLSGRWSQELMWERTATEMSLLWRANPPSPNTEDMYGFTPFTMVLNEITPDLLVDPKHDLATVRLDSLPNDDSKEQVVSETLELAEKGKFNTAPTDTRLRPDQRLFELGLPEQAETEKLRLEQKQRDVRQTRQQDQQPWEPRWFTLQVDSVTGENQWVYNNQYWSQRDTQSLPSDVWLW</sequence>
<dbReference type="InterPro" id="IPR037239">
    <property type="entry name" value="OSBP_sf"/>
</dbReference>
<dbReference type="InterPro" id="IPR011993">
    <property type="entry name" value="PH-like_dom_sf"/>
</dbReference>
<dbReference type="GO" id="GO:0030011">
    <property type="term" value="P:maintenance of cell polarity"/>
    <property type="evidence" value="ECO:0007669"/>
    <property type="project" value="TreeGrafter"/>
</dbReference>
<organism evidence="12 13">
    <name type="scientific">Dispira parvispora</name>
    <dbReference type="NCBI Taxonomy" id="1520584"/>
    <lineage>
        <taxon>Eukaryota</taxon>
        <taxon>Fungi</taxon>
        <taxon>Fungi incertae sedis</taxon>
        <taxon>Zoopagomycota</taxon>
        <taxon>Kickxellomycotina</taxon>
        <taxon>Dimargaritomycetes</taxon>
        <taxon>Dimargaritales</taxon>
        <taxon>Dimargaritaceae</taxon>
        <taxon>Dispira</taxon>
    </lineage>
</organism>
<name>A0A9W8AZK8_9FUNG</name>
<comment type="subcellular location">
    <subcellularLocation>
        <location evidence="1">Cytoplasm</location>
    </subcellularLocation>
</comment>
<dbReference type="InterPro" id="IPR041680">
    <property type="entry name" value="PH_8"/>
</dbReference>
<evidence type="ECO:0000259" key="11">
    <source>
        <dbReference type="PROSITE" id="PS50866"/>
    </source>
</evidence>
<evidence type="ECO:0000313" key="13">
    <source>
        <dbReference type="Proteomes" id="UP001150925"/>
    </source>
</evidence>
<proteinExistence type="inferred from homology"/>
<feature type="compositionally biased region" description="Low complexity" evidence="9">
    <location>
        <begin position="251"/>
        <end position="270"/>
    </location>
</feature>
<evidence type="ECO:0000256" key="1">
    <source>
        <dbReference type="ARBA" id="ARBA00004496"/>
    </source>
</evidence>
<protein>
    <submittedName>
        <fullName evidence="12">Oxysterol-binding protein 3</fullName>
    </submittedName>
</protein>
<dbReference type="Gene3D" id="3.30.70.3490">
    <property type="match status" value="1"/>
</dbReference>
<dbReference type="GO" id="GO:0120009">
    <property type="term" value="P:intermembrane lipid transfer"/>
    <property type="evidence" value="ECO:0007669"/>
    <property type="project" value="UniProtKB-ARBA"/>
</dbReference>
<keyword evidence="7" id="KW-0446">Lipid-binding</keyword>
<gene>
    <name evidence="12" type="primary">OSH3</name>
    <name evidence="12" type="ORF">IWQ62_000932</name>
</gene>
<keyword evidence="6" id="KW-0445">Lipid transport</keyword>
<dbReference type="EMBL" id="JANBPY010000114">
    <property type="protein sequence ID" value="KAJ1968953.1"/>
    <property type="molecule type" value="Genomic_DNA"/>
</dbReference>
<dbReference type="PANTHER" id="PTHR10972">
    <property type="entry name" value="OXYSTEROL-BINDING PROTEIN-RELATED"/>
    <property type="match status" value="1"/>
</dbReference>
<dbReference type="Proteomes" id="UP001150925">
    <property type="component" value="Unassembled WGS sequence"/>
</dbReference>
<reference evidence="12" key="1">
    <citation type="submission" date="2022-07" db="EMBL/GenBank/DDBJ databases">
        <title>Phylogenomic reconstructions and comparative analyses of Kickxellomycotina fungi.</title>
        <authorList>
            <person name="Reynolds N.K."/>
            <person name="Stajich J.E."/>
            <person name="Barry K."/>
            <person name="Grigoriev I.V."/>
            <person name="Crous P."/>
            <person name="Smith M.E."/>
        </authorList>
    </citation>
    <scope>NUCLEOTIDE SEQUENCE</scope>
    <source>
        <strain evidence="12">RSA 1196</strain>
    </source>
</reference>
<dbReference type="Pfam" id="PF01237">
    <property type="entry name" value="Oxysterol_BP"/>
    <property type="match status" value="2"/>
</dbReference>
<evidence type="ECO:0000256" key="7">
    <source>
        <dbReference type="ARBA" id="ARBA00023121"/>
    </source>
</evidence>
<keyword evidence="3" id="KW-0813">Transport</keyword>
<dbReference type="Pfam" id="PF15409">
    <property type="entry name" value="PH_8"/>
    <property type="match status" value="1"/>
</dbReference>
<dbReference type="GO" id="GO:0006897">
    <property type="term" value="P:endocytosis"/>
    <property type="evidence" value="ECO:0007669"/>
    <property type="project" value="TreeGrafter"/>
</dbReference>
<dbReference type="GO" id="GO:0005886">
    <property type="term" value="C:plasma membrane"/>
    <property type="evidence" value="ECO:0007669"/>
    <property type="project" value="TreeGrafter"/>
</dbReference>
<dbReference type="InterPro" id="IPR000648">
    <property type="entry name" value="Oxysterol-bd"/>
</dbReference>
<dbReference type="InterPro" id="IPR018494">
    <property type="entry name" value="Oxysterol-bd_CS"/>
</dbReference>
<dbReference type="PROSITE" id="PS50866">
    <property type="entry name" value="GOLD"/>
    <property type="match status" value="1"/>
</dbReference>
<dbReference type="InterPro" id="IPR009038">
    <property type="entry name" value="GOLD_dom"/>
</dbReference>
<comment type="similarity">
    <text evidence="2 8">Belongs to the OSBP family.</text>
</comment>
<dbReference type="Gene3D" id="2.40.160.120">
    <property type="match status" value="1"/>
</dbReference>
<evidence type="ECO:0000256" key="4">
    <source>
        <dbReference type="ARBA" id="ARBA00022490"/>
    </source>
</evidence>
<feature type="compositionally biased region" description="Basic and acidic residues" evidence="9">
    <location>
        <begin position="209"/>
        <end position="219"/>
    </location>
</feature>
<feature type="compositionally biased region" description="Polar residues" evidence="9">
    <location>
        <begin position="650"/>
        <end position="669"/>
    </location>
</feature>
<dbReference type="GO" id="GO:0005829">
    <property type="term" value="C:cytosol"/>
    <property type="evidence" value="ECO:0007669"/>
    <property type="project" value="TreeGrafter"/>
</dbReference>
<evidence type="ECO:0000256" key="2">
    <source>
        <dbReference type="ARBA" id="ARBA00008842"/>
    </source>
</evidence>
<dbReference type="PANTHER" id="PTHR10972:SF203">
    <property type="entry name" value="OXYSTEROL-BINDING PROTEIN HOMOLOG 3"/>
    <property type="match status" value="1"/>
</dbReference>
<dbReference type="AlphaFoldDB" id="A0A9W8AZK8"/>
<keyword evidence="5" id="KW-0597">Phosphoprotein</keyword>
<keyword evidence="13" id="KW-1185">Reference proteome</keyword>
<accession>A0A9W8AZK8</accession>
<dbReference type="Gene3D" id="2.60.120.680">
    <property type="entry name" value="GOLD domain"/>
    <property type="match status" value="1"/>
</dbReference>
<dbReference type="GO" id="GO:0032934">
    <property type="term" value="F:sterol binding"/>
    <property type="evidence" value="ECO:0007669"/>
    <property type="project" value="TreeGrafter"/>
</dbReference>
<feature type="domain" description="PH" evidence="10">
    <location>
        <begin position="303"/>
        <end position="394"/>
    </location>
</feature>
<keyword evidence="4" id="KW-0963">Cytoplasm</keyword>
<evidence type="ECO:0000313" key="12">
    <source>
        <dbReference type="EMBL" id="KAJ1968953.1"/>
    </source>
</evidence>
<evidence type="ECO:0000256" key="9">
    <source>
        <dbReference type="SAM" id="MobiDB-lite"/>
    </source>
</evidence>
<dbReference type="OrthoDB" id="1854502at2759"/>
<dbReference type="PROSITE" id="PS50003">
    <property type="entry name" value="PH_DOMAIN"/>
    <property type="match status" value="1"/>
</dbReference>
<dbReference type="SUPFAM" id="SSF50729">
    <property type="entry name" value="PH domain-like"/>
    <property type="match status" value="1"/>
</dbReference>
<evidence type="ECO:0000256" key="6">
    <source>
        <dbReference type="ARBA" id="ARBA00023055"/>
    </source>
</evidence>
<feature type="region of interest" description="Disordered" evidence="9">
    <location>
        <begin position="199"/>
        <end position="279"/>
    </location>
</feature>
<feature type="region of interest" description="Disordered" evidence="9">
    <location>
        <begin position="634"/>
        <end position="692"/>
    </location>
</feature>
<dbReference type="InterPro" id="IPR036598">
    <property type="entry name" value="GOLD_dom_sf"/>
</dbReference>
<feature type="domain" description="GOLD" evidence="11">
    <location>
        <begin position="1"/>
        <end position="199"/>
    </location>
</feature>
<dbReference type="SUPFAM" id="SSF144000">
    <property type="entry name" value="Oxysterol-binding protein-like"/>
    <property type="match status" value="1"/>
</dbReference>
<dbReference type="GO" id="GO:0097038">
    <property type="term" value="C:perinuclear endoplasmic reticulum"/>
    <property type="evidence" value="ECO:0007669"/>
    <property type="project" value="TreeGrafter"/>
</dbReference>
<dbReference type="GO" id="GO:0032541">
    <property type="term" value="C:cortical endoplasmic reticulum"/>
    <property type="evidence" value="ECO:0007669"/>
    <property type="project" value="TreeGrafter"/>
</dbReference>
<evidence type="ECO:0000256" key="5">
    <source>
        <dbReference type="ARBA" id="ARBA00022553"/>
    </source>
</evidence>
<dbReference type="SMART" id="SM00233">
    <property type="entry name" value="PH"/>
    <property type="match status" value="1"/>
</dbReference>
<dbReference type="PROSITE" id="PS01013">
    <property type="entry name" value="OSBP"/>
    <property type="match status" value="1"/>
</dbReference>
<dbReference type="FunFam" id="2.40.160.120:FF:000001">
    <property type="entry name" value="Oxysterol-binding protein"/>
    <property type="match status" value="1"/>
</dbReference>
<evidence type="ECO:0000259" key="10">
    <source>
        <dbReference type="PROSITE" id="PS50003"/>
    </source>
</evidence>
<dbReference type="GO" id="GO:0035621">
    <property type="term" value="P:ER to Golgi ceramide transport"/>
    <property type="evidence" value="ECO:0007669"/>
    <property type="project" value="TreeGrafter"/>
</dbReference>
<dbReference type="GO" id="GO:0034727">
    <property type="term" value="P:piecemeal microautophagy of the nucleus"/>
    <property type="evidence" value="ECO:0007669"/>
    <property type="project" value="TreeGrafter"/>
</dbReference>
<evidence type="ECO:0000256" key="8">
    <source>
        <dbReference type="RuleBase" id="RU003844"/>
    </source>
</evidence>
<feature type="region of interest" description="Disordered" evidence="9">
    <location>
        <begin position="553"/>
        <end position="590"/>
    </location>
</feature>
<dbReference type="GO" id="GO:0006887">
    <property type="term" value="P:exocytosis"/>
    <property type="evidence" value="ECO:0007669"/>
    <property type="project" value="TreeGrafter"/>
</dbReference>
<comment type="caution">
    <text evidence="12">The sequence shown here is derived from an EMBL/GenBank/DDBJ whole genome shotgun (WGS) entry which is preliminary data.</text>
</comment>
<evidence type="ECO:0000256" key="3">
    <source>
        <dbReference type="ARBA" id="ARBA00022448"/>
    </source>
</evidence>
<dbReference type="Gene3D" id="2.30.29.30">
    <property type="entry name" value="Pleckstrin-homology domain (PH domain)/Phosphotyrosine-binding domain (PTB)"/>
    <property type="match status" value="1"/>
</dbReference>